<dbReference type="PANTHER" id="PTHR46268">
    <property type="entry name" value="STRESS RESPONSE PROTEIN NHAX"/>
    <property type="match status" value="1"/>
</dbReference>
<evidence type="ECO:0000256" key="1">
    <source>
        <dbReference type="ARBA" id="ARBA00008791"/>
    </source>
</evidence>
<keyword evidence="4" id="KW-1185">Reference proteome</keyword>
<dbReference type="Proteomes" id="UP001250656">
    <property type="component" value="Unassembled WGS sequence"/>
</dbReference>
<dbReference type="RefSeq" id="WP_314012318.1">
    <property type="nucleotide sequence ID" value="NZ_JAVTTP010000001.1"/>
</dbReference>
<gene>
    <name evidence="3" type="ORF">RQM65_01885</name>
</gene>
<comment type="caution">
    <text evidence="3">The sequence shown here is derived from an EMBL/GenBank/DDBJ whole genome shotgun (WGS) entry which is preliminary data.</text>
</comment>
<feature type="domain" description="UspA" evidence="2">
    <location>
        <begin position="1"/>
        <end position="146"/>
    </location>
</feature>
<dbReference type="EMBL" id="JAVTTP010000001">
    <property type="protein sequence ID" value="MDT7827412.1"/>
    <property type="molecule type" value="Genomic_DNA"/>
</dbReference>
<proteinExistence type="inferred from homology"/>
<reference evidence="3 4" key="1">
    <citation type="submission" date="2023-09" db="EMBL/GenBank/DDBJ databases">
        <title>Novel taxa isolated from Blanes Bay.</title>
        <authorList>
            <person name="Rey-Velasco X."/>
            <person name="Lucena T."/>
        </authorList>
    </citation>
    <scope>NUCLEOTIDE SEQUENCE [LARGE SCALE GENOMIC DNA]</scope>
    <source>
        <strain evidence="3 4">S334</strain>
    </source>
</reference>
<dbReference type="InterPro" id="IPR006015">
    <property type="entry name" value="Universal_stress_UspA"/>
</dbReference>
<name>A0ABU3L2U7_9FLAO</name>
<accession>A0ABU3L2U7</accession>
<dbReference type="Gene3D" id="3.40.50.12370">
    <property type="match status" value="1"/>
</dbReference>
<dbReference type="PANTHER" id="PTHR46268:SF6">
    <property type="entry name" value="UNIVERSAL STRESS PROTEIN UP12"/>
    <property type="match status" value="1"/>
</dbReference>
<dbReference type="SUPFAM" id="SSF52402">
    <property type="entry name" value="Adenine nucleotide alpha hydrolases-like"/>
    <property type="match status" value="2"/>
</dbReference>
<comment type="similarity">
    <text evidence="1">Belongs to the universal stress protein A family.</text>
</comment>
<dbReference type="CDD" id="cd00293">
    <property type="entry name" value="USP-like"/>
    <property type="match status" value="1"/>
</dbReference>
<feature type="domain" description="UspA" evidence="2">
    <location>
        <begin position="213"/>
        <end position="275"/>
    </location>
</feature>
<sequence>MRKVLVPTDFSDNAYNALKYASQVFKYERSEFIILHTYADEVYREEKTGKRASLEKLKRATLESVEEKLGQIQADLRKYSPNPKHSYAFVPVFGGLIDAANEWVNQENIDIVVMGTRGATNDRRTTFGTNTLQLMKYVQCPVLAVPEGYEYHPPKNVLFASDLMLPFKRRELKLLADMTGSFRSKVHVLYNNPVENLSFRQMDNKKFLQGCLQKTESIFTTTAEGDKTLAITKYIEQSDIDMLAMINSRHSHLEDMLATSTIDQLGLHVKVPFMVMQNIAR</sequence>
<dbReference type="InterPro" id="IPR006016">
    <property type="entry name" value="UspA"/>
</dbReference>
<organism evidence="3 4">
    <name type="scientific">Pricia mediterranea</name>
    <dbReference type="NCBI Taxonomy" id="3076079"/>
    <lineage>
        <taxon>Bacteria</taxon>
        <taxon>Pseudomonadati</taxon>
        <taxon>Bacteroidota</taxon>
        <taxon>Flavobacteriia</taxon>
        <taxon>Flavobacteriales</taxon>
        <taxon>Flavobacteriaceae</taxon>
        <taxon>Pricia</taxon>
    </lineage>
</organism>
<evidence type="ECO:0000313" key="3">
    <source>
        <dbReference type="EMBL" id="MDT7827412.1"/>
    </source>
</evidence>
<dbReference type="PRINTS" id="PR01438">
    <property type="entry name" value="UNVRSLSTRESS"/>
</dbReference>
<evidence type="ECO:0000259" key="2">
    <source>
        <dbReference type="Pfam" id="PF00582"/>
    </source>
</evidence>
<protein>
    <submittedName>
        <fullName evidence="3">Universal stress protein</fullName>
    </submittedName>
</protein>
<dbReference type="Pfam" id="PF00582">
    <property type="entry name" value="Usp"/>
    <property type="match status" value="2"/>
</dbReference>
<evidence type="ECO:0000313" key="4">
    <source>
        <dbReference type="Proteomes" id="UP001250656"/>
    </source>
</evidence>